<dbReference type="AlphaFoldDB" id="A0A6M0K859"/>
<feature type="domain" description="NAD(P)-binding" evidence="1">
    <location>
        <begin position="15"/>
        <end position="159"/>
    </location>
</feature>
<evidence type="ECO:0000313" key="2">
    <source>
        <dbReference type="EMBL" id="NEV64585.1"/>
    </source>
</evidence>
<evidence type="ECO:0000313" key="3">
    <source>
        <dbReference type="Proteomes" id="UP000483379"/>
    </source>
</evidence>
<dbReference type="GO" id="GO:0005737">
    <property type="term" value="C:cytoplasm"/>
    <property type="evidence" value="ECO:0007669"/>
    <property type="project" value="TreeGrafter"/>
</dbReference>
<proteinExistence type="predicted"/>
<gene>
    <name evidence="2" type="ORF">G3446_22405</name>
</gene>
<dbReference type="SUPFAM" id="SSF51735">
    <property type="entry name" value="NAD(P)-binding Rossmann-fold domains"/>
    <property type="match status" value="1"/>
</dbReference>
<sequence>MTESRTERPRVAIAGASGFVGTALLPHLAERFQVRALTRSPIRAASASGLASLDWRHCDLFRVSAVEHSLKGIDYAVYLVHSLAPSSRLTQASPRDMDLVLADNFARAAAANGVRQILFVSGVMPQSFRFSPLLWSRREVEMVLASQGTPVTALRPSLVLGPGGTGPNLLIDLVRRLPVLLLPPSSASRTRPIALPDLIRAILHCLGRPHDFTGAFDIGGREELSYEQMLRETAQVLGLRRLILRLPLLPTSLVSLTARLVSGAPPQMVGAIVESLPQDTLMRDNALQRVIAPDALSFAAALERCIDPVSGRPRPRPRDQLLEADQSLMRKEARVRSIQRVLLPPGQDATWVSGNYFRWLGSCCWPLIRSQVDGAGHVEVWIRLPRLKLLALRRLPDQSTPERQVYAICGGALARPGSAQARFEFHTLLGARYTMTAIHDYAPALPWYLYIPTQALGHWLVMRRYQGRLARLAR</sequence>
<dbReference type="EMBL" id="JAAIJQ010000099">
    <property type="protein sequence ID" value="NEV64585.1"/>
    <property type="molecule type" value="Genomic_DNA"/>
</dbReference>
<dbReference type="Gene3D" id="3.40.50.720">
    <property type="entry name" value="NAD(P)-binding Rossmann-like Domain"/>
    <property type="match status" value="1"/>
</dbReference>
<dbReference type="InterPro" id="IPR016040">
    <property type="entry name" value="NAD(P)-bd_dom"/>
</dbReference>
<comment type="caution">
    <text evidence="2">The sequence shown here is derived from an EMBL/GenBank/DDBJ whole genome shotgun (WGS) entry which is preliminary data.</text>
</comment>
<name>A0A6M0K859_9GAMM</name>
<dbReference type="InterPro" id="IPR036291">
    <property type="entry name" value="NAD(P)-bd_dom_sf"/>
</dbReference>
<dbReference type="PANTHER" id="PTHR48079:SF6">
    <property type="entry name" value="NAD(P)-BINDING DOMAIN-CONTAINING PROTEIN-RELATED"/>
    <property type="match status" value="1"/>
</dbReference>
<dbReference type="InterPro" id="IPR051783">
    <property type="entry name" value="NAD(P)-dependent_oxidoreduct"/>
</dbReference>
<dbReference type="RefSeq" id="WP_164455468.1">
    <property type="nucleotide sequence ID" value="NZ_JAAIJQ010000099.1"/>
</dbReference>
<keyword evidence="3" id="KW-1185">Reference proteome</keyword>
<dbReference type="PANTHER" id="PTHR48079">
    <property type="entry name" value="PROTEIN YEEZ"/>
    <property type="match status" value="1"/>
</dbReference>
<dbReference type="GO" id="GO:0004029">
    <property type="term" value="F:aldehyde dehydrogenase (NAD+) activity"/>
    <property type="evidence" value="ECO:0007669"/>
    <property type="project" value="TreeGrafter"/>
</dbReference>
<evidence type="ECO:0000259" key="1">
    <source>
        <dbReference type="Pfam" id="PF13460"/>
    </source>
</evidence>
<dbReference type="Proteomes" id="UP000483379">
    <property type="component" value="Unassembled WGS sequence"/>
</dbReference>
<accession>A0A6M0K859</accession>
<dbReference type="Pfam" id="PF13460">
    <property type="entry name" value="NAD_binding_10"/>
    <property type="match status" value="1"/>
</dbReference>
<organism evidence="2 3">
    <name type="scientific">Thiorhodococcus minor</name>
    <dbReference type="NCBI Taxonomy" id="57489"/>
    <lineage>
        <taxon>Bacteria</taxon>
        <taxon>Pseudomonadati</taxon>
        <taxon>Pseudomonadota</taxon>
        <taxon>Gammaproteobacteria</taxon>
        <taxon>Chromatiales</taxon>
        <taxon>Chromatiaceae</taxon>
        <taxon>Thiorhodococcus</taxon>
    </lineage>
</organism>
<protein>
    <submittedName>
        <fullName evidence="2">NAD(P)H-binding protein</fullName>
    </submittedName>
</protein>
<reference evidence="2 3" key="1">
    <citation type="submission" date="2020-02" db="EMBL/GenBank/DDBJ databases">
        <title>Genome sequences of Thiorhodococcus mannitoliphagus and Thiorhodococcus minor, purple sulfur photosynthetic bacteria in the gammaproteobacterial family, Chromatiaceae.</title>
        <authorList>
            <person name="Aviles F.A."/>
            <person name="Meyer T.E."/>
            <person name="Kyndt J.A."/>
        </authorList>
    </citation>
    <scope>NUCLEOTIDE SEQUENCE [LARGE SCALE GENOMIC DNA]</scope>
    <source>
        <strain evidence="2 3">DSM 11518</strain>
    </source>
</reference>